<protein>
    <submittedName>
        <fullName evidence="4">CdiA_C domain-containing protein</fullName>
    </submittedName>
</protein>
<dbReference type="EMBL" id="UZAH01028843">
    <property type="protein sequence ID" value="VDP02715.1"/>
    <property type="molecule type" value="Genomic_DNA"/>
</dbReference>
<dbReference type="Proteomes" id="UP000050761">
    <property type="component" value="Unassembled WGS sequence"/>
</dbReference>
<keyword evidence="3" id="KW-1185">Reference proteome</keyword>
<evidence type="ECO:0000313" key="3">
    <source>
        <dbReference type="Proteomes" id="UP000050761"/>
    </source>
</evidence>
<gene>
    <name evidence="2" type="ORF">HPBE_LOCUS15417</name>
</gene>
<dbReference type="WBParaSite" id="HPBE_0001541801-mRNA-1">
    <property type="protein sequence ID" value="HPBE_0001541801-mRNA-1"/>
    <property type="gene ID" value="HPBE_0001541801"/>
</dbReference>
<reference evidence="2 3" key="1">
    <citation type="submission" date="2018-11" db="EMBL/GenBank/DDBJ databases">
        <authorList>
            <consortium name="Pathogen Informatics"/>
        </authorList>
    </citation>
    <scope>NUCLEOTIDE SEQUENCE [LARGE SCALE GENOMIC DNA]</scope>
</reference>
<feature type="region of interest" description="Disordered" evidence="1">
    <location>
        <begin position="1"/>
        <end position="27"/>
    </location>
</feature>
<evidence type="ECO:0000313" key="4">
    <source>
        <dbReference type="WBParaSite" id="HPBE_0001541801-mRNA-1"/>
    </source>
</evidence>
<reference evidence="4" key="2">
    <citation type="submission" date="2019-09" db="UniProtKB">
        <authorList>
            <consortium name="WormBaseParasite"/>
        </authorList>
    </citation>
    <scope>IDENTIFICATION</scope>
</reference>
<proteinExistence type="predicted"/>
<organism evidence="3 4">
    <name type="scientific">Heligmosomoides polygyrus</name>
    <name type="common">Parasitic roundworm</name>
    <dbReference type="NCBI Taxonomy" id="6339"/>
    <lineage>
        <taxon>Eukaryota</taxon>
        <taxon>Metazoa</taxon>
        <taxon>Ecdysozoa</taxon>
        <taxon>Nematoda</taxon>
        <taxon>Chromadorea</taxon>
        <taxon>Rhabditida</taxon>
        <taxon>Rhabditina</taxon>
        <taxon>Rhabditomorpha</taxon>
        <taxon>Strongyloidea</taxon>
        <taxon>Heligmosomidae</taxon>
        <taxon>Heligmosomoides</taxon>
    </lineage>
</organism>
<evidence type="ECO:0000256" key="1">
    <source>
        <dbReference type="SAM" id="MobiDB-lite"/>
    </source>
</evidence>
<accession>A0A3P8B7A1</accession>
<name>A0A183G2B2_HELPZ</name>
<dbReference type="AlphaFoldDB" id="A0A183G2B2"/>
<evidence type="ECO:0000313" key="2">
    <source>
        <dbReference type="EMBL" id="VDP02715.1"/>
    </source>
</evidence>
<accession>A0A183G2B2</accession>
<sequence>MRASGEGHDAPPGTVVSQSRGGAKGAPDNLFQTTFAFGTLRTVSRAGSSEIARFKRIDYTGDIEGLYNDLVEALDAEMVTVRYMQGEHTPAATWLATSIKRYLAANPRQVRHVVRAGHYEVLVGHPF</sequence>